<proteinExistence type="inferred from homology"/>
<feature type="transmembrane region" description="Helical" evidence="8">
    <location>
        <begin position="95"/>
        <end position="114"/>
    </location>
</feature>
<evidence type="ECO:0000256" key="1">
    <source>
        <dbReference type="ARBA" id="ARBA00004651"/>
    </source>
</evidence>
<dbReference type="GO" id="GO:0008381">
    <property type="term" value="F:mechanosensitive monoatomic ion channel activity"/>
    <property type="evidence" value="ECO:0007669"/>
    <property type="project" value="UniProtKB-ARBA"/>
</dbReference>
<accession>A0A514BNP6</accession>
<dbReference type="InterPro" id="IPR011066">
    <property type="entry name" value="MscS_channel_C_sf"/>
</dbReference>
<dbReference type="GO" id="GO:0005886">
    <property type="term" value="C:plasma membrane"/>
    <property type="evidence" value="ECO:0007669"/>
    <property type="project" value="UniProtKB-SubCell"/>
</dbReference>
<dbReference type="AlphaFoldDB" id="A0A514BNP6"/>
<comment type="similarity">
    <text evidence="2">Belongs to the MscS (TC 1.A.23) family.</text>
</comment>
<dbReference type="InterPro" id="IPR006686">
    <property type="entry name" value="MscS_channel_CS"/>
</dbReference>
<keyword evidence="3" id="KW-1003">Cell membrane</keyword>
<dbReference type="InterPro" id="IPR006685">
    <property type="entry name" value="MscS_channel_2nd"/>
</dbReference>
<evidence type="ECO:0000256" key="7">
    <source>
        <dbReference type="SAM" id="MobiDB-lite"/>
    </source>
</evidence>
<keyword evidence="5 8" id="KW-1133">Transmembrane helix</keyword>
<dbReference type="Pfam" id="PF00924">
    <property type="entry name" value="MS_channel_2nd"/>
    <property type="match status" value="1"/>
</dbReference>
<dbReference type="PANTHER" id="PTHR30347:SF1">
    <property type="entry name" value="MECHANOSENSITIVE CHANNEL MSCK"/>
    <property type="match status" value="1"/>
</dbReference>
<evidence type="ECO:0000259" key="9">
    <source>
        <dbReference type="Pfam" id="PF00924"/>
    </source>
</evidence>
<evidence type="ECO:0000259" key="11">
    <source>
        <dbReference type="Pfam" id="PF21088"/>
    </source>
</evidence>
<dbReference type="PANTHER" id="PTHR30347">
    <property type="entry name" value="POTASSIUM CHANNEL RELATED"/>
    <property type="match status" value="1"/>
</dbReference>
<evidence type="ECO:0000256" key="4">
    <source>
        <dbReference type="ARBA" id="ARBA00022692"/>
    </source>
</evidence>
<dbReference type="KEGG" id="lyj:FKV23_01980"/>
<keyword evidence="4 8" id="KW-0812">Transmembrane</keyword>
<evidence type="ECO:0000313" key="13">
    <source>
        <dbReference type="Proteomes" id="UP000317199"/>
    </source>
</evidence>
<keyword evidence="6 8" id="KW-0472">Membrane</keyword>
<evidence type="ECO:0000259" key="10">
    <source>
        <dbReference type="Pfam" id="PF21082"/>
    </source>
</evidence>
<dbReference type="Gene3D" id="1.10.287.1260">
    <property type="match status" value="1"/>
</dbReference>
<dbReference type="Pfam" id="PF21082">
    <property type="entry name" value="MS_channel_3rd"/>
    <property type="match status" value="1"/>
</dbReference>
<evidence type="ECO:0000256" key="6">
    <source>
        <dbReference type="ARBA" id="ARBA00023136"/>
    </source>
</evidence>
<dbReference type="Gene3D" id="2.30.30.60">
    <property type="match status" value="1"/>
</dbReference>
<evidence type="ECO:0000313" key="12">
    <source>
        <dbReference type="EMBL" id="QDH69006.1"/>
    </source>
</evidence>
<evidence type="ECO:0000256" key="3">
    <source>
        <dbReference type="ARBA" id="ARBA00022475"/>
    </source>
</evidence>
<sequence length="374" mass="40003">MTAGSASERLGAAGEYALEAADAAVRKGSEGLQPLLDFTLFKVGDDAVTVAGLLAAVVVVLVVLTASMLLRRALSRYGERHLNVNPASLYTLSRVVHYILIVLGLLLALELVGIPVAKFAVVAGAIGVGLGFGLQAIFNNFISGLILLFDKSLKVGDFVELEEGTRGTVKAINIRATQITTNDSIDILVPNSEFVSGRVVNWTHGSPTRRIRVPFGVAYGTDKERVRQAALEAAARVPFTLSMEGSQAPQVWLTRFGDSAVEYVLAVWLNETAARRNAAVEAAYLWELDTALKEHGIEIPFPQRDLHIRSVFGRHGDDALAALGQTPPAASDDDHAWPPSDRAAPSANDAMRDVVQGGTPAEPDTDSETDARDR</sequence>
<dbReference type="SUPFAM" id="SSF82689">
    <property type="entry name" value="Mechanosensitive channel protein MscS (YggB), C-terminal domain"/>
    <property type="match status" value="1"/>
</dbReference>
<dbReference type="Pfam" id="PF21088">
    <property type="entry name" value="MS_channel_1st"/>
    <property type="match status" value="1"/>
</dbReference>
<keyword evidence="13" id="KW-1185">Reference proteome</keyword>
<dbReference type="SUPFAM" id="SSF50182">
    <property type="entry name" value="Sm-like ribonucleoproteins"/>
    <property type="match status" value="1"/>
</dbReference>
<dbReference type="InterPro" id="IPR023408">
    <property type="entry name" value="MscS_beta-dom_sf"/>
</dbReference>
<dbReference type="InterPro" id="IPR049142">
    <property type="entry name" value="MS_channel_1st"/>
</dbReference>
<name>A0A514BNP6_9GAMM</name>
<reference evidence="12 13" key="1">
    <citation type="submission" date="2019-06" db="EMBL/GenBank/DDBJ databases">
        <title>Lysobacter alkalisoli sp. nov. isolated from saline-alkali soil.</title>
        <authorList>
            <person name="Sun J.-Q."/>
            <person name="Xu L."/>
        </authorList>
    </citation>
    <scope>NUCLEOTIDE SEQUENCE [LARGE SCALE GENOMIC DNA]</scope>
    <source>
        <strain evidence="12 13">SJ-36</strain>
    </source>
</reference>
<evidence type="ECO:0000256" key="2">
    <source>
        <dbReference type="ARBA" id="ARBA00008017"/>
    </source>
</evidence>
<feature type="domain" description="Mechanosensitive ion channel MscS" evidence="9">
    <location>
        <begin position="137"/>
        <end position="204"/>
    </location>
</feature>
<comment type="subcellular location">
    <subcellularLocation>
        <location evidence="1">Cell membrane</location>
        <topology evidence="1">Multi-pass membrane protein</topology>
    </subcellularLocation>
</comment>
<dbReference type="Gene3D" id="3.30.70.100">
    <property type="match status" value="1"/>
</dbReference>
<evidence type="ECO:0000256" key="5">
    <source>
        <dbReference type="ARBA" id="ARBA00022989"/>
    </source>
</evidence>
<feature type="region of interest" description="Disordered" evidence="7">
    <location>
        <begin position="320"/>
        <end position="374"/>
    </location>
</feature>
<organism evidence="12 13">
    <name type="scientific">Marilutibacter alkalisoli</name>
    <dbReference type="NCBI Taxonomy" id="2591633"/>
    <lineage>
        <taxon>Bacteria</taxon>
        <taxon>Pseudomonadati</taxon>
        <taxon>Pseudomonadota</taxon>
        <taxon>Gammaproteobacteria</taxon>
        <taxon>Lysobacterales</taxon>
        <taxon>Lysobacteraceae</taxon>
        <taxon>Marilutibacter</taxon>
    </lineage>
</organism>
<feature type="transmembrane region" description="Helical" evidence="8">
    <location>
        <begin position="47"/>
        <end position="70"/>
    </location>
</feature>
<dbReference type="InterPro" id="IPR010920">
    <property type="entry name" value="LSM_dom_sf"/>
</dbReference>
<feature type="domain" description="Mechanosensitive ion channel transmembrane helices 2/3" evidence="11">
    <location>
        <begin position="97"/>
        <end position="135"/>
    </location>
</feature>
<dbReference type="OrthoDB" id="9799209at2"/>
<dbReference type="RefSeq" id="WP_141622348.1">
    <property type="nucleotide sequence ID" value="NZ_CP041242.1"/>
</dbReference>
<dbReference type="EMBL" id="CP041242">
    <property type="protein sequence ID" value="QDH69006.1"/>
    <property type="molecule type" value="Genomic_DNA"/>
</dbReference>
<dbReference type="InterPro" id="IPR011014">
    <property type="entry name" value="MscS_channel_TM-2"/>
</dbReference>
<dbReference type="SUPFAM" id="SSF82861">
    <property type="entry name" value="Mechanosensitive channel protein MscS (YggB), transmembrane region"/>
    <property type="match status" value="1"/>
</dbReference>
<dbReference type="InterPro" id="IPR052702">
    <property type="entry name" value="MscS-like_channel"/>
</dbReference>
<protein>
    <submittedName>
        <fullName evidence="12">Mechanosensitive ion channel</fullName>
    </submittedName>
</protein>
<dbReference type="InterPro" id="IPR049278">
    <property type="entry name" value="MS_channel_C"/>
</dbReference>
<gene>
    <name evidence="12" type="ORF">FKV23_01980</name>
</gene>
<feature type="domain" description="Mechanosensitive ion channel MscS C-terminal" evidence="10">
    <location>
        <begin position="211"/>
        <end position="299"/>
    </location>
</feature>
<dbReference type="PROSITE" id="PS01246">
    <property type="entry name" value="UPF0003"/>
    <property type="match status" value="1"/>
</dbReference>
<evidence type="ECO:0000256" key="8">
    <source>
        <dbReference type="SAM" id="Phobius"/>
    </source>
</evidence>
<dbReference type="Proteomes" id="UP000317199">
    <property type="component" value="Chromosome"/>
</dbReference>
<feature type="transmembrane region" description="Helical" evidence="8">
    <location>
        <begin position="120"/>
        <end position="149"/>
    </location>
</feature>